<dbReference type="SUPFAM" id="SSF46689">
    <property type="entry name" value="Homeodomain-like"/>
    <property type="match status" value="1"/>
</dbReference>
<name>A0ABT1NF30_9FIRM</name>
<dbReference type="InterPro" id="IPR002514">
    <property type="entry name" value="Transposase_8"/>
</dbReference>
<dbReference type="Pfam" id="PF01527">
    <property type="entry name" value="HTH_Tnp_1"/>
    <property type="match status" value="1"/>
</dbReference>
<evidence type="ECO:0000313" key="3">
    <source>
        <dbReference type="Proteomes" id="UP001651880"/>
    </source>
</evidence>
<sequence>MKSKRYDAEFKKEIAQLYLSGSRTGPSLAAKLGLHPNTIYKWAQELEKDPEAAFPGSGNLKLEGQAMKKAQQRIRELENEVAILKQAAAYFAKNCR</sequence>
<keyword evidence="1" id="KW-0175">Coiled coil</keyword>
<reference evidence="2 3" key="1">
    <citation type="submission" date="2021-10" db="EMBL/GenBank/DDBJ databases">
        <title>Lutispora strain m25 sp. nov., a thermophilic, non-spore-forming bacterium isolated from a lab-scale methanogenic bioreactor digesting anaerobic sludge.</title>
        <authorList>
            <person name="El Houari A."/>
            <person name="Mcdonald J."/>
        </authorList>
    </citation>
    <scope>NUCLEOTIDE SEQUENCE [LARGE SCALE GENOMIC DNA]</scope>
    <source>
        <strain evidence="3">m25</strain>
    </source>
</reference>
<dbReference type="RefSeq" id="WP_255226300.1">
    <property type="nucleotide sequence ID" value="NZ_JAJEKE010000002.1"/>
</dbReference>
<dbReference type="Gene3D" id="1.10.10.60">
    <property type="entry name" value="Homeodomain-like"/>
    <property type="match status" value="1"/>
</dbReference>
<gene>
    <name evidence="2" type="ORF">LJD61_04380</name>
</gene>
<feature type="coiled-coil region" evidence="1">
    <location>
        <begin position="60"/>
        <end position="94"/>
    </location>
</feature>
<keyword evidence="3" id="KW-1185">Reference proteome</keyword>
<proteinExistence type="predicted"/>
<comment type="caution">
    <text evidence="2">The sequence shown here is derived from an EMBL/GenBank/DDBJ whole genome shotgun (WGS) entry which is preliminary data.</text>
</comment>
<accession>A0ABT1NF30</accession>
<protein>
    <submittedName>
        <fullName evidence="2">Transposase</fullName>
    </submittedName>
</protein>
<dbReference type="InterPro" id="IPR009057">
    <property type="entry name" value="Homeodomain-like_sf"/>
</dbReference>
<dbReference type="EMBL" id="JAJEKE010000002">
    <property type="protein sequence ID" value="MCQ1528783.1"/>
    <property type="molecule type" value="Genomic_DNA"/>
</dbReference>
<dbReference type="Proteomes" id="UP001651880">
    <property type="component" value="Unassembled WGS sequence"/>
</dbReference>
<evidence type="ECO:0000313" key="2">
    <source>
        <dbReference type="EMBL" id="MCQ1528783.1"/>
    </source>
</evidence>
<evidence type="ECO:0000256" key="1">
    <source>
        <dbReference type="SAM" id="Coils"/>
    </source>
</evidence>
<organism evidence="2 3">
    <name type="scientific">Lutispora saccharofermentans</name>
    <dbReference type="NCBI Taxonomy" id="3024236"/>
    <lineage>
        <taxon>Bacteria</taxon>
        <taxon>Bacillati</taxon>
        <taxon>Bacillota</taxon>
        <taxon>Clostridia</taxon>
        <taxon>Lutisporales</taxon>
        <taxon>Lutisporaceae</taxon>
        <taxon>Lutispora</taxon>
    </lineage>
</organism>